<evidence type="ECO:0000313" key="1">
    <source>
        <dbReference type="EMBL" id="KAK7449240.1"/>
    </source>
</evidence>
<evidence type="ECO:0000313" key="2">
    <source>
        <dbReference type="Proteomes" id="UP001498398"/>
    </source>
</evidence>
<comment type="caution">
    <text evidence="1">The sequence shown here is derived from an EMBL/GenBank/DDBJ whole genome shotgun (WGS) entry which is preliminary data.</text>
</comment>
<protein>
    <submittedName>
        <fullName evidence="1">Uncharacterized protein</fullName>
    </submittedName>
</protein>
<proteinExistence type="predicted"/>
<reference evidence="1 2" key="1">
    <citation type="submission" date="2024-01" db="EMBL/GenBank/DDBJ databases">
        <title>A draft genome for the cacao thread blight pathogen Marasmiellus scandens.</title>
        <authorList>
            <person name="Baruah I.K."/>
            <person name="Leung J."/>
            <person name="Bukari Y."/>
            <person name="Amoako-Attah I."/>
            <person name="Meinhardt L.W."/>
            <person name="Bailey B.A."/>
            <person name="Cohen S.P."/>
        </authorList>
    </citation>
    <scope>NUCLEOTIDE SEQUENCE [LARGE SCALE GENOMIC DNA]</scope>
    <source>
        <strain evidence="1 2">GH-19</strain>
    </source>
</reference>
<gene>
    <name evidence="1" type="ORF">VKT23_013385</name>
</gene>
<dbReference type="EMBL" id="JBANRG010000036">
    <property type="protein sequence ID" value="KAK7449240.1"/>
    <property type="molecule type" value="Genomic_DNA"/>
</dbReference>
<organism evidence="1 2">
    <name type="scientific">Marasmiellus scandens</name>
    <dbReference type="NCBI Taxonomy" id="2682957"/>
    <lineage>
        <taxon>Eukaryota</taxon>
        <taxon>Fungi</taxon>
        <taxon>Dikarya</taxon>
        <taxon>Basidiomycota</taxon>
        <taxon>Agaricomycotina</taxon>
        <taxon>Agaricomycetes</taxon>
        <taxon>Agaricomycetidae</taxon>
        <taxon>Agaricales</taxon>
        <taxon>Marasmiineae</taxon>
        <taxon>Omphalotaceae</taxon>
        <taxon>Marasmiellus</taxon>
    </lineage>
</organism>
<dbReference type="Proteomes" id="UP001498398">
    <property type="component" value="Unassembled WGS sequence"/>
</dbReference>
<sequence length="280" mass="31587">MVRIAAIAVEPDHGPVTHESHNPRAPRTMPNLPVPPVPFPTRDQLLLDPYSHLIPVQEFLSGNVPLPVKDVATSSFIPKKFPVISSELCWSLLEFKQLGVALAEDDCEARVTDNSSFYLEEDENQAVYLVVQIDAHIKEPRARHWGIRWVTNHVSPNRDPAARCLEIITDIDCRHLINWGPHTHPSQYRTSNQIATFKLGDFTKTERQMMEAIAWQIPVQLPPDGEYNCQNWAAAFFSIAVGYKLLELDDINRVMGQALQAHIPNPSRGPFPPLKVVDQS</sequence>
<accession>A0ABR1J615</accession>
<name>A0ABR1J615_9AGAR</name>
<keyword evidence="2" id="KW-1185">Reference proteome</keyword>